<reference evidence="1" key="1">
    <citation type="submission" date="2023-10" db="EMBL/GenBank/DDBJ databases">
        <title>Amphibacter perezi, gen. nov., sp. nov. a novel taxa of the family Comamonadaceae, class Betaproteobacteria isolated from the skin microbiota of Pelophylax perezi from different populations.</title>
        <authorList>
            <person name="Costa S."/>
            <person name="Proenca D.N."/>
            <person name="Lopes I."/>
            <person name="Morais P.V."/>
        </authorList>
    </citation>
    <scope>NUCLEOTIDE SEQUENCE</scope>
    <source>
        <strain evidence="1">SL12-8</strain>
    </source>
</reference>
<evidence type="ECO:0000313" key="1">
    <source>
        <dbReference type="EMBL" id="MEJ7137189.1"/>
    </source>
</evidence>
<dbReference type="Proteomes" id="UP001364695">
    <property type="component" value="Unassembled WGS sequence"/>
</dbReference>
<accession>A0ACC6NZ07</accession>
<sequence>MSKIPYEWLIGWRYTRAGRASGRNGFISFISLVSVIGIALGVAALIIVLSVMNGFQKEVRDRMLAVVPHVEIQQAQGQGLTQADRLTQLVRQNPDVIGTAPFVSSQVLLARADAMRGALLRGINPAQEAQVSDLARRIPKELATLTPGSWHILLGRELAASLDARVGDQVTVLTPSGQVTPAGVVPRLKQMTVTGILDTGHFEYDSALAWIAIDDAQRLMRLSGPGGLQLRLKQPQDAPTAVWQLSRSLQGQLSDELRISDWTQTNRQWYDAVRIEKRMMGIILTLIVAVAAFNLVSTLVMTVTDKRSDIAILRTLGASPRSVMGIFLVQGSLAGIMGTLGGLLLGLVVAFNIGAIVNALESLFHVSFLPASIYLISHMPSDPQAGDIVPIVLISLALAFLATLYPSWQASRVRPAEALRYE</sequence>
<dbReference type="EMBL" id="JAWDIE010000002">
    <property type="protein sequence ID" value="MEJ7137189.1"/>
    <property type="molecule type" value="Genomic_DNA"/>
</dbReference>
<keyword evidence="2" id="KW-1185">Reference proteome</keyword>
<proteinExistence type="predicted"/>
<organism evidence="1 2">
    <name type="scientific">Amphibiibacter pelophylacis</name>
    <dbReference type="NCBI Taxonomy" id="1799477"/>
    <lineage>
        <taxon>Bacteria</taxon>
        <taxon>Pseudomonadati</taxon>
        <taxon>Pseudomonadota</taxon>
        <taxon>Betaproteobacteria</taxon>
        <taxon>Burkholderiales</taxon>
        <taxon>Sphaerotilaceae</taxon>
        <taxon>Amphibiibacter</taxon>
    </lineage>
</organism>
<gene>
    <name evidence="1" type="ORF">RV045_01935</name>
</gene>
<keyword evidence="1" id="KW-0449">Lipoprotein</keyword>
<protein>
    <submittedName>
        <fullName evidence="1">Lipoprotein-releasing ABC transporter permease subunit</fullName>
    </submittedName>
</protein>
<evidence type="ECO:0000313" key="2">
    <source>
        <dbReference type="Proteomes" id="UP001364695"/>
    </source>
</evidence>
<comment type="caution">
    <text evidence="1">The sequence shown here is derived from an EMBL/GenBank/DDBJ whole genome shotgun (WGS) entry which is preliminary data.</text>
</comment>
<name>A0ACC6NZ07_9BURK</name>